<protein>
    <submittedName>
        <fullName evidence="1">DUF4193 domain-containing protein</fullName>
    </submittedName>
</protein>
<dbReference type="Pfam" id="PF13834">
    <property type="entry name" value="DUF4193"/>
    <property type="match status" value="1"/>
</dbReference>
<name>A0AAX3ELZ8_PAEUR</name>
<organism evidence="1 2">
    <name type="scientific">Paenarthrobacter ureafaciens</name>
    <dbReference type="NCBI Taxonomy" id="37931"/>
    <lineage>
        <taxon>Bacteria</taxon>
        <taxon>Bacillati</taxon>
        <taxon>Actinomycetota</taxon>
        <taxon>Actinomycetes</taxon>
        <taxon>Micrococcales</taxon>
        <taxon>Micrococcaceae</taxon>
        <taxon>Paenarthrobacter</taxon>
    </lineage>
</organism>
<dbReference type="Proteomes" id="UP001163293">
    <property type="component" value="Chromosome"/>
</dbReference>
<gene>
    <name evidence="1" type="ORF">NL394_02385</name>
</gene>
<accession>A0AAX3ELZ8</accession>
<dbReference type="EMBL" id="CP101185">
    <property type="protein sequence ID" value="UYV98107.1"/>
    <property type="molecule type" value="Genomic_DNA"/>
</dbReference>
<evidence type="ECO:0000313" key="2">
    <source>
        <dbReference type="Proteomes" id="UP001163293"/>
    </source>
</evidence>
<sequence>MATDYDDLRPEVKEAQEQSLEALQTASAPTAMTAVLEVEESDEPDSSTPAGEFIAEELVVAVVPPQEDEFTCSSCFLVHHRSQIAREKGGQYYCTECEG</sequence>
<dbReference type="AlphaFoldDB" id="A0AAX3ELZ8"/>
<evidence type="ECO:0000313" key="1">
    <source>
        <dbReference type="EMBL" id="UYV98107.1"/>
    </source>
</evidence>
<dbReference type="GeneID" id="79882426"/>
<dbReference type="RefSeq" id="WP_021471120.1">
    <property type="nucleotide sequence ID" value="NZ_BDMH01000006.1"/>
</dbReference>
<proteinExistence type="predicted"/>
<keyword evidence="2" id="KW-1185">Reference proteome</keyword>
<dbReference type="InterPro" id="IPR025242">
    <property type="entry name" value="DUF4193"/>
</dbReference>
<reference evidence="1" key="1">
    <citation type="submission" date="2022-07" db="EMBL/GenBank/DDBJ databases">
        <authorList>
            <person name="Wu T."/>
        </authorList>
    </citation>
    <scope>NUCLEOTIDE SEQUENCE</scope>
    <source>
        <strain evidence="1">SD-1</strain>
    </source>
</reference>